<comment type="caution">
    <text evidence="2">The sequence shown here is derived from an EMBL/GenBank/DDBJ whole genome shotgun (WGS) entry which is preliminary data.</text>
</comment>
<reference evidence="2 3" key="1">
    <citation type="submission" date="2024-02" db="EMBL/GenBank/DDBJ databases">
        <title>Whole genome sequencing and characterization of Corynebacterium isolated from the ocular surface of dry eye disease sufferers.</title>
        <authorList>
            <person name="Naqvi M."/>
        </authorList>
    </citation>
    <scope>NUCLEOTIDE SEQUENCE [LARGE SCALE GENOMIC DNA]</scope>
    <source>
        <strain evidence="2 3">PCRF</strain>
    </source>
</reference>
<dbReference type="RefSeq" id="WP_337889610.1">
    <property type="nucleotide sequence ID" value="NZ_JBAHVI010000003.1"/>
</dbReference>
<keyword evidence="1" id="KW-0732">Signal</keyword>
<feature type="chain" id="PRO_5046434616" description="Peptidase M10 metallopeptidase domain-containing protein" evidence="1">
    <location>
        <begin position="26"/>
        <end position="201"/>
    </location>
</feature>
<name>A0ABU8NVJ6_9CORY</name>
<evidence type="ECO:0000313" key="2">
    <source>
        <dbReference type="EMBL" id="MEJ4099024.1"/>
    </source>
</evidence>
<dbReference type="InterPro" id="IPR024079">
    <property type="entry name" value="MetalloPept_cat_dom_sf"/>
</dbReference>
<dbReference type="Gene3D" id="3.40.390.10">
    <property type="entry name" value="Collagenase (Catalytic Domain)"/>
    <property type="match status" value="1"/>
</dbReference>
<proteinExistence type="predicted"/>
<sequence length="201" mass="21547">MRKKITACLSAAAMVPAALAPAATAAERPTVQQCAAMHRAVDRGESVPDFDAFAKRRTNLDGTTLRVVANTKHQKELQQAIQKWAEVSDGKIKIETVPAGTPGAVPIDDVTPATKHLLVVGTDLGANRWDPPRILLNLRSSGNTDPRMDEYAPTRVMTIAHEMGHAMGIGHTCKGDGMSGYGDKLPTKYDAALVLQRAQRG</sequence>
<evidence type="ECO:0000256" key="1">
    <source>
        <dbReference type="SAM" id="SignalP"/>
    </source>
</evidence>
<keyword evidence="3" id="KW-1185">Reference proteome</keyword>
<protein>
    <recommendedName>
        <fullName evidence="4">Peptidase M10 metallopeptidase domain-containing protein</fullName>
    </recommendedName>
</protein>
<gene>
    <name evidence="2" type="ORF">V5S96_01410</name>
</gene>
<evidence type="ECO:0000313" key="3">
    <source>
        <dbReference type="Proteomes" id="UP001359781"/>
    </source>
</evidence>
<dbReference type="SUPFAM" id="SSF55486">
    <property type="entry name" value="Metalloproteases ('zincins'), catalytic domain"/>
    <property type="match status" value="1"/>
</dbReference>
<accession>A0ABU8NVJ6</accession>
<dbReference type="Proteomes" id="UP001359781">
    <property type="component" value="Unassembled WGS sequence"/>
</dbReference>
<organism evidence="2 3">
    <name type="scientific">Corynebacterium mastitidis</name>
    <dbReference type="NCBI Taxonomy" id="161890"/>
    <lineage>
        <taxon>Bacteria</taxon>
        <taxon>Bacillati</taxon>
        <taxon>Actinomycetota</taxon>
        <taxon>Actinomycetes</taxon>
        <taxon>Mycobacteriales</taxon>
        <taxon>Corynebacteriaceae</taxon>
        <taxon>Corynebacterium</taxon>
    </lineage>
</organism>
<evidence type="ECO:0008006" key="4">
    <source>
        <dbReference type="Google" id="ProtNLM"/>
    </source>
</evidence>
<dbReference type="EMBL" id="JBAHVJ010000002">
    <property type="protein sequence ID" value="MEJ4099024.1"/>
    <property type="molecule type" value="Genomic_DNA"/>
</dbReference>
<feature type="signal peptide" evidence="1">
    <location>
        <begin position="1"/>
        <end position="25"/>
    </location>
</feature>